<accession>A0AAD4MFW7</accession>
<feature type="compositionally biased region" description="Polar residues" evidence="1">
    <location>
        <begin position="16"/>
        <end position="57"/>
    </location>
</feature>
<dbReference type="EMBL" id="JAKKPZ010001113">
    <property type="protein sequence ID" value="KAI1690673.1"/>
    <property type="molecule type" value="Genomic_DNA"/>
</dbReference>
<dbReference type="Proteomes" id="UP001201812">
    <property type="component" value="Unassembled WGS sequence"/>
</dbReference>
<feature type="region of interest" description="Disordered" evidence="1">
    <location>
        <begin position="1"/>
        <end position="57"/>
    </location>
</feature>
<evidence type="ECO:0000313" key="3">
    <source>
        <dbReference type="Proteomes" id="UP001201812"/>
    </source>
</evidence>
<gene>
    <name evidence="2" type="ORF">DdX_22344</name>
</gene>
<name>A0AAD4MFW7_9BILA</name>
<proteinExistence type="predicted"/>
<reference evidence="2" key="1">
    <citation type="submission" date="2022-01" db="EMBL/GenBank/DDBJ databases">
        <title>Genome Sequence Resource for Two Populations of Ditylenchus destructor, the Migratory Endoparasitic Phytonematode.</title>
        <authorList>
            <person name="Zhang H."/>
            <person name="Lin R."/>
            <person name="Xie B."/>
        </authorList>
    </citation>
    <scope>NUCLEOTIDE SEQUENCE</scope>
    <source>
        <strain evidence="2">BazhouSP</strain>
    </source>
</reference>
<keyword evidence="3" id="KW-1185">Reference proteome</keyword>
<evidence type="ECO:0000256" key="1">
    <source>
        <dbReference type="SAM" id="MobiDB-lite"/>
    </source>
</evidence>
<protein>
    <submittedName>
        <fullName evidence="2">Uncharacterized protein</fullName>
    </submittedName>
</protein>
<sequence>MRTNVGSLPMKGSHKNGGTTTRNPHNSQPHISHISQPTQLATHNSQPTQLATHNSQPMNGCELKLNYNFNQSHVSSEESRSNETIEPSQLNIGEVCYTYVVIRRNVANTDHLSGSITMNYGNNSLKWMSENARDTNERTGCQLIFSKASDHLTDDIEIGCWEKVNEDEAIGWNETVPFHSNTLVSLFHRSRIALFMKL</sequence>
<organism evidence="2 3">
    <name type="scientific">Ditylenchus destructor</name>
    <dbReference type="NCBI Taxonomy" id="166010"/>
    <lineage>
        <taxon>Eukaryota</taxon>
        <taxon>Metazoa</taxon>
        <taxon>Ecdysozoa</taxon>
        <taxon>Nematoda</taxon>
        <taxon>Chromadorea</taxon>
        <taxon>Rhabditida</taxon>
        <taxon>Tylenchina</taxon>
        <taxon>Tylenchomorpha</taxon>
        <taxon>Sphaerularioidea</taxon>
        <taxon>Anguinidae</taxon>
        <taxon>Anguininae</taxon>
        <taxon>Ditylenchus</taxon>
    </lineage>
</organism>
<comment type="caution">
    <text evidence="2">The sequence shown here is derived from an EMBL/GenBank/DDBJ whole genome shotgun (WGS) entry which is preliminary data.</text>
</comment>
<dbReference type="AlphaFoldDB" id="A0AAD4MFW7"/>
<evidence type="ECO:0000313" key="2">
    <source>
        <dbReference type="EMBL" id="KAI1690673.1"/>
    </source>
</evidence>